<feature type="coiled-coil region" evidence="1">
    <location>
        <begin position="5"/>
        <end position="42"/>
    </location>
</feature>
<dbReference type="Gramene" id="TRITD5Bv1G227430.1">
    <property type="protein sequence ID" value="TRITD5Bv1G227430.1"/>
    <property type="gene ID" value="TRITD5Bv1G227430"/>
</dbReference>
<evidence type="ECO:0000313" key="3">
    <source>
        <dbReference type="Proteomes" id="UP000324705"/>
    </source>
</evidence>
<keyword evidence="1" id="KW-0175">Coiled coil</keyword>
<sequence length="87" mass="9920">MTYVRNILDEEWKRMKDSLQDLNREQVNNKELQENRQELMQGFENMSISGDTIVGIKRMGLSCKVGLVLTGGNTEAIMASVYDYSGQ</sequence>
<protein>
    <submittedName>
        <fullName evidence="2">Uncharacterized protein</fullName>
    </submittedName>
</protein>
<organism evidence="2 3">
    <name type="scientific">Triticum turgidum subsp. durum</name>
    <name type="common">Durum wheat</name>
    <name type="synonym">Triticum durum</name>
    <dbReference type="NCBI Taxonomy" id="4567"/>
    <lineage>
        <taxon>Eukaryota</taxon>
        <taxon>Viridiplantae</taxon>
        <taxon>Streptophyta</taxon>
        <taxon>Embryophyta</taxon>
        <taxon>Tracheophyta</taxon>
        <taxon>Spermatophyta</taxon>
        <taxon>Magnoliopsida</taxon>
        <taxon>Liliopsida</taxon>
        <taxon>Poales</taxon>
        <taxon>Poaceae</taxon>
        <taxon>BOP clade</taxon>
        <taxon>Pooideae</taxon>
        <taxon>Triticodae</taxon>
        <taxon>Triticeae</taxon>
        <taxon>Triticinae</taxon>
        <taxon>Triticum</taxon>
    </lineage>
</organism>
<accession>A0A9R0XL31</accession>
<dbReference type="AlphaFoldDB" id="A0A9R0XL31"/>
<gene>
    <name evidence="2" type="ORF">TRITD_5Bv1G227430</name>
</gene>
<dbReference type="Proteomes" id="UP000324705">
    <property type="component" value="Chromosome 5B"/>
</dbReference>
<proteinExistence type="predicted"/>
<evidence type="ECO:0000313" key="2">
    <source>
        <dbReference type="EMBL" id="VAI38773.1"/>
    </source>
</evidence>
<evidence type="ECO:0000256" key="1">
    <source>
        <dbReference type="SAM" id="Coils"/>
    </source>
</evidence>
<name>A0A9R0XL31_TRITD</name>
<reference evidence="2 3" key="1">
    <citation type="submission" date="2017-09" db="EMBL/GenBank/DDBJ databases">
        <authorList>
            <consortium name="International Durum Wheat Genome Sequencing Consortium (IDWGSC)"/>
            <person name="Milanesi L."/>
        </authorList>
    </citation>
    <scope>NUCLEOTIDE SEQUENCE [LARGE SCALE GENOMIC DNA]</scope>
    <source>
        <strain evidence="3">cv. Svevo</strain>
    </source>
</reference>
<keyword evidence="3" id="KW-1185">Reference proteome</keyword>
<dbReference type="EMBL" id="LT934120">
    <property type="protein sequence ID" value="VAI38773.1"/>
    <property type="molecule type" value="Genomic_DNA"/>
</dbReference>